<dbReference type="InterPro" id="IPR036551">
    <property type="entry name" value="Flavin_trans-like"/>
</dbReference>
<name>A0A377JKW1_9HELI</name>
<dbReference type="GO" id="GO:0004659">
    <property type="term" value="F:prenyltransferase activity"/>
    <property type="evidence" value="ECO:0007669"/>
    <property type="project" value="UniProtKB-KW"/>
</dbReference>
<evidence type="ECO:0000256" key="3">
    <source>
        <dbReference type="ARBA" id="ARBA00022643"/>
    </source>
</evidence>
<dbReference type="AlphaFoldDB" id="A0A377JKW1"/>
<evidence type="ECO:0000256" key="4">
    <source>
        <dbReference type="ARBA" id="ARBA00022679"/>
    </source>
</evidence>
<dbReference type="OrthoDB" id="9781577at2"/>
<dbReference type="GO" id="GO:0016829">
    <property type="term" value="F:lyase activity"/>
    <property type="evidence" value="ECO:0007669"/>
    <property type="project" value="UniProtKB-KW"/>
</dbReference>
<feature type="domain" description="Flavoprotein" evidence="6">
    <location>
        <begin position="3"/>
        <end position="178"/>
    </location>
</feature>
<dbReference type="Pfam" id="PF02441">
    <property type="entry name" value="Flavoprotein"/>
    <property type="match status" value="1"/>
</dbReference>
<dbReference type="EMBL" id="UGHV01000003">
    <property type="protein sequence ID" value="STP06414.1"/>
    <property type="molecule type" value="Genomic_DNA"/>
</dbReference>
<proteinExistence type="predicted"/>
<keyword evidence="7" id="KW-0456">Lyase</keyword>
<dbReference type="InterPro" id="IPR003382">
    <property type="entry name" value="Flavoprotein"/>
</dbReference>
<sequence>MGKKFILGISGASGVQLAQGFLAHLPKDFSVHIIISRGVIECAKYELGLNAKQLESTLQAVREDVRIWSDDDIGAPVASGSFGAKIMAIIPTSMDALAKIACGISDTLLTRTASVMIKERKTLLLAPREMPLNAIACEHLHKLAMLQVIIAPPIIAYYSYPKNLQEMERFLYGKWLDILHIPNTLYTRWGEQGDKHPAKQSAPQKSGTKSSKKDKR</sequence>
<dbReference type="NCBIfam" id="NF004685">
    <property type="entry name" value="PRK06029.1"/>
    <property type="match status" value="1"/>
</dbReference>
<dbReference type="EC" id="4.1.1.-" evidence="7"/>
<feature type="region of interest" description="Disordered" evidence="5">
    <location>
        <begin position="191"/>
        <end position="216"/>
    </location>
</feature>
<protein>
    <submittedName>
        <fullName evidence="7">Putative Phenylacrylic acid decarboxylase</fullName>
        <ecNumber evidence="7">4.1.1.-</ecNumber>
    </submittedName>
</protein>
<keyword evidence="2" id="KW-0285">Flavoprotein</keyword>
<keyword evidence="4" id="KW-0808">Transferase</keyword>
<evidence type="ECO:0000256" key="2">
    <source>
        <dbReference type="ARBA" id="ARBA00022630"/>
    </source>
</evidence>
<evidence type="ECO:0000313" key="7">
    <source>
        <dbReference type="EMBL" id="STP06414.1"/>
    </source>
</evidence>
<evidence type="ECO:0000313" key="8">
    <source>
        <dbReference type="Proteomes" id="UP000254841"/>
    </source>
</evidence>
<accession>A0A377JKW1</accession>
<reference evidence="7 8" key="1">
    <citation type="submission" date="2018-06" db="EMBL/GenBank/DDBJ databases">
        <authorList>
            <consortium name="Pathogen Informatics"/>
            <person name="Doyle S."/>
        </authorList>
    </citation>
    <scope>NUCLEOTIDE SEQUENCE [LARGE SCALE GENOMIC DNA]</scope>
    <source>
        <strain evidence="7 8">NCTC12410</strain>
    </source>
</reference>
<dbReference type="SUPFAM" id="SSF52507">
    <property type="entry name" value="Homo-oligomeric flavin-containing Cys decarboxylases, HFCD"/>
    <property type="match status" value="1"/>
</dbReference>
<evidence type="ECO:0000259" key="6">
    <source>
        <dbReference type="Pfam" id="PF02441"/>
    </source>
</evidence>
<dbReference type="InterPro" id="IPR004507">
    <property type="entry name" value="UbiX-like"/>
</dbReference>
<dbReference type="Gene3D" id="3.40.50.1950">
    <property type="entry name" value="Flavin prenyltransferase-like"/>
    <property type="match status" value="1"/>
</dbReference>
<dbReference type="NCBIfam" id="TIGR00421">
    <property type="entry name" value="ubiX_pad"/>
    <property type="match status" value="1"/>
</dbReference>
<dbReference type="Proteomes" id="UP000254841">
    <property type="component" value="Unassembled WGS sequence"/>
</dbReference>
<organism evidence="7 8">
    <name type="scientific">Helicobacter canis</name>
    <dbReference type="NCBI Taxonomy" id="29419"/>
    <lineage>
        <taxon>Bacteria</taxon>
        <taxon>Pseudomonadati</taxon>
        <taxon>Campylobacterota</taxon>
        <taxon>Epsilonproteobacteria</taxon>
        <taxon>Campylobacterales</taxon>
        <taxon>Helicobacteraceae</taxon>
        <taxon>Helicobacter</taxon>
    </lineage>
</organism>
<keyword evidence="3" id="KW-0288">FMN</keyword>
<dbReference type="RefSeq" id="WP_115012395.1">
    <property type="nucleotide sequence ID" value="NZ_UGHV01000003.1"/>
</dbReference>
<gene>
    <name evidence="7" type="ORF">NCTC12410_01953</name>
</gene>
<keyword evidence="1" id="KW-0637">Prenyltransferase</keyword>
<evidence type="ECO:0000256" key="1">
    <source>
        <dbReference type="ARBA" id="ARBA00022602"/>
    </source>
</evidence>
<evidence type="ECO:0000256" key="5">
    <source>
        <dbReference type="SAM" id="MobiDB-lite"/>
    </source>
</evidence>